<dbReference type="PRINTS" id="PR00111">
    <property type="entry name" value="ABHYDROLASE"/>
</dbReference>
<dbReference type="SUPFAM" id="SSF53474">
    <property type="entry name" value="alpha/beta-Hydrolases"/>
    <property type="match status" value="1"/>
</dbReference>
<keyword evidence="1" id="KW-0378">Hydrolase</keyword>
<dbReference type="Pfam" id="PF00561">
    <property type="entry name" value="Abhydrolase_1"/>
    <property type="match status" value="1"/>
</dbReference>
<sequence length="179" mass="19955">MEGIQHKTVTIANGMNIHIAEKGDGPSRALPLGPMWVRPCGPLVLLIHGFPELWYSWRHQITYLADHGYRAVAPDLRGYGDTTGAPVNDHTKFSIIHLVGDMIGLLDAITKDEGEKVFVVGHDWGAIVAWNLCTFRPDRVKALVNMSVPFVRWNPDGNVVQLVRNGYGEDHYLVEFQTG</sequence>
<proteinExistence type="inferred from homology"/>
<evidence type="ECO:0000313" key="5">
    <source>
        <dbReference type="Proteomes" id="UP001408789"/>
    </source>
</evidence>
<dbReference type="InterPro" id="IPR029058">
    <property type="entry name" value="AB_hydrolase_fold"/>
</dbReference>
<dbReference type="Proteomes" id="UP001408789">
    <property type="component" value="Unassembled WGS sequence"/>
</dbReference>
<evidence type="ECO:0000256" key="2">
    <source>
        <dbReference type="ARBA" id="ARBA00038334"/>
    </source>
</evidence>
<comment type="caution">
    <text evidence="4">The sequence shown here is derived from an EMBL/GenBank/DDBJ whole genome shotgun (WGS) entry which is preliminary data.</text>
</comment>
<dbReference type="PRINTS" id="PR00412">
    <property type="entry name" value="EPOXHYDRLASE"/>
</dbReference>
<dbReference type="AlphaFoldDB" id="A0AAP0DP01"/>
<organism evidence="4 5">
    <name type="scientific">Deinandra increscens subsp. villosa</name>
    <dbReference type="NCBI Taxonomy" id="3103831"/>
    <lineage>
        <taxon>Eukaryota</taxon>
        <taxon>Viridiplantae</taxon>
        <taxon>Streptophyta</taxon>
        <taxon>Embryophyta</taxon>
        <taxon>Tracheophyta</taxon>
        <taxon>Spermatophyta</taxon>
        <taxon>Magnoliopsida</taxon>
        <taxon>eudicotyledons</taxon>
        <taxon>Gunneridae</taxon>
        <taxon>Pentapetalae</taxon>
        <taxon>asterids</taxon>
        <taxon>campanulids</taxon>
        <taxon>Asterales</taxon>
        <taxon>Asteraceae</taxon>
        <taxon>Asteroideae</taxon>
        <taxon>Heliantheae alliance</taxon>
        <taxon>Madieae</taxon>
        <taxon>Madiinae</taxon>
        <taxon>Deinandra</taxon>
    </lineage>
</organism>
<protein>
    <recommendedName>
        <fullName evidence="3">AB hydrolase-1 domain-containing protein</fullName>
    </recommendedName>
</protein>
<dbReference type="Gene3D" id="3.40.50.1820">
    <property type="entry name" value="alpha/beta hydrolase"/>
    <property type="match status" value="1"/>
</dbReference>
<reference evidence="4 5" key="1">
    <citation type="submission" date="2024-04" db="EMBL/GenBank/DDBJ databases">
        <title>The reference genome of an endangered Asteraceae, Deinandra increscens subsp. villosa, native to the Central Coast of California.</title>
        <authorList>
            <person name="Guilliams M."/>
            <person name="Hasenstab-Lehman K."/>
            <person name="Meyer R."/>
            <person name="Mcevoy S."/>
        </authorList>
    </citation>
    <scope>NUCLEOTIDE SEQUENCE [LARGE SCALE GENOMIC DNA]</scope>
    <source>
        <tissue evidence="4">Leaf</tissue>
    </source>
</reference>
<accession>A0AAP0DP01</accession>
<dbReference type="PANTHER" id="PTHR43329">
    <property type="entry name" value="EPOXIDE HYDROLASE"/>
    <property type="match status" value="1"/>
</dbReference>
<comment type="similarity">
    <text evidence="2">Belongs to the AB hydrolase superfamily. Epoxide hydrolase family.</text>
</comment>
<feature type="domain" description="AB hydrolase-1" evidence="3">
    <location>
        <begin position="42"/>
        <end position="154"/>
    </location>
</feature>
<dbReference type="InterPro" id="IPR000639">
    <property type="entry name" value="Epox_hydrolase-like"/>
</dbReference>
<keyword evidence="5" id="KW-1185">Reference proteome</keyword>
<dbReference type="EMBL" id="JBCNJP010000007">
    <property type="protein sequence ID" value="KAK9076097.1"/>
    <property type="molecule type" value="Genomic_DNA"/>
</dbReference>
<dbReference type="GO" id="GO:0016787">
    <property type="term" value="F:hydrolase activity"/>
    <property type="evidence" value="ECO:0007669"/>
    <property type="project" value="UniProtKB-KW"/>
</dbReference>
<evidence type="ECO:0000259" key="3">
    <source>
        <dbReference type="Pfam" id="PF00561"/>
    </source>
</evidence>
<evidence type="ECO:0000256" key="1">
    <source>
        <dbReference type="ARBA" id="ARBA00022801"/>
    </source>
</evidence>
<dbReference type="InterPro" id="IPR000073">
    <property type="entry name" value="AB_hydrolase_1"/>
</dbReference>
<gene>
    <name evidence="4" type="ORF">SSX86_004430</name>
</gene>
<name>A0AAP0DP01_9ASTR</name>
<evidence type="ECO:0000313" key="4">
    <source>
        <dbReference type="EMBL" id="KAK9076097.1"/>
    </source>
</evidence>